<comment type="caution">
    <text evidence="9">The sequence shown here is derived from an EMBL/GenBank/DDBJ whole genome shotgun (WGS) entry which is preliminary data.</text>
</comment>
<evidence type="ECO:0000256" key="2">
    <source>
        <dbReference type="ARBA" id="ARBA00022723"/>
    </source>
</evidence>
<dbReference type="Gene3D" id="3.20.20.140">
    <property type="entry name" value="Metal-dependent hydrolases"/>
    <property type="match status" value="1"/>
</dbReference>
<dbReference type="GO" id="GO:0019556">
    <property type="term" value="P:L-histidine catabolic process to glutamate and formamide"/>
    <property type="evidence" value="ECO:0007669"/>
    <property type="project" value="UniProtKB-UniRule"/>
</dbReference>
<feature type="binding site" evidence="7">
    <location>
        <position position="333"/>
    </location>
    <ligand>
        <name>N-formimidoyl-L-glutamate</name>
        <dbReference type="ChEBI" id="CHEBI:58928"/>
    </ligand>
</feature>
<accession>A0A546XGR4</accession>
<dbReference type="Gene3D" id="2.30.40.10">
    <property type="entry name" value="Urease, subunit C, domain 1"/>
    <property type="match status" value="1"/>
</dbReference>
<comment type="subcellular location">
    <subcellularLocation>
        <location evidence="7">Cytoplasm</location>
    </subcellularLocation>
</comment>
<feature type="binding site" evidence="7">
    <location>
        <position position="329"/>
    </location>
    <ligand>
        <name>Fe(3+)</name>
        <dbReference type="ChEBI" id="CHEBI:29034"/>
    </ligand>
</feature>
<feature type="binding site" evidence="7">
    <location>
        <position position="93"/>
    </location>
    <ligand>
        <name>4-imidazolone-5-propanoate</name>
        <dbReference type="ChEBI" id="CHEBI:77893"/>
    </ligand>
</feature>
<feature type="binding site" evidence="7">
    <location>
        <position position="334"/>
    </location>
    <ligand>
        <name>4-imidazolone-5-propanoate</name>
        <dbReference type="ChEBI" id="CHEBI:77893"/>
    </ligand>
</feature>
<dbReference type="EMBL" id="SGNY01000004">
    <property type="protein sequence ID" value="TRA99887.1"/>
    <property type="molecule type" value="Genomic_DNA"/>
</dbReference>
<comment type="function">
    <text evidence="7">Catalyzes the hydrolytic cleavage of the carbon-nitrogen bond in imidazolone-5-propanoate to yield N-formimidoyl-L-glutamate. It is the third step in the universal histidine degradation pathway.</text>
</comment>
<comment type="pathway">
    <text evidence="7">Amino-acid degradation; L-histidine degradation into L-glutamate; N-formimidoyl-L-glutamate from L-histidine: step 3/3.</text>
</comment>
<dbReference type="RefSeq" id="WP_142841752.1">
    <property type="nucleotide sequence ID" value="NZ_SGNY01000004.1"/>
</dbReference>
<feature type="binding site" evidence="7">
    <location>
        <position position="156"/>
    </location>
    <ligand>
        <name>N-formimidoyl-L-glutamate</name>
        <dbReference type="ChEBI" id="CHEBI:58928"/>
    </ligand>
</feature>
<feature type="binding site" evidence="7">
    <location>
        <position position="189"/>
    </location>
    <ligand>
        <name>4-imidazolone-5-propanoate</name>
        <dbReference type="ChEBI" id="CHEBI:77893"/>
    </ligand>
</feature>
<dbReference type="EC" id="3.5.2.7" evidence="1 7"/>
<dbReference type="SUPFAM" id="SSF51556">
    <property type="entry name" value="Metallo-dependent hydrolases"/>
    <property type="match status" value="1"/>
</dbReference>
<keyword evidence="4 7" id="KW-0369">Histidine metabolism</keyword>
<feature type="binding site" evidence="7">
    <location>
        <position position="254"/>
    </location>
    <ligand>
        <name>Zn(2+)</name>
        <dbReference type="ChEBI" id="CHEBI:29105"/>
    </ligand>
</feature>
<evidence type="ECO:0000313" key="10">
    <source>
        <dbReference type="Proteomes" id="UP000315434"/>
    </source>
</evidence>
<dbReference type="SUPFAM" id="SSF51338">
    <property type="entry name" value="Composite domain of metallo-dependent hydrolases"/>
    <property type="match status" value="1"/>
</dbReference>
<comment type="similarity">
    <text evidence="7">Belongs to the metallo-dependent hydrolases superfamily. HutI family.</text>
</comment>
<protein>
    <recommendedName>
        <fullName evidence="1 7">Imidazolonepropionase</fullName>
        <ecNumber evidence="1 7">3.5.2.7</ecNumber>
    </recommendedName>
    <alternativeName>
        <fullName evidence="7">Imidazolone-5-propionate hydrolase</fullName>
    </alternativeName>
</protein>
<evidence type="ECO:0000256" key="1">
    <source>
        <dbReference type="ARBA" id="ARBA00012864"/>
    </source>
</evidence>
<dbReference type="GO" id="GO:0005506">
    <property type="term" value="F:iron ion binding"/>
    <property type="evidence" value="ECO:0007669"/>
    <property type="project" value="UniProtKB-UniRule"/>
</dbReference>
<dbReference type="Pfam" id="PF01979">
    <property type="entry name" value="Amidohydro_1"/>
    <property type="match status" value="1"/>
</dbReference>
<comment type="cofactor">
    <cofactor evidence="7">
        <name>Zn(2+)</name>
        <dbReference type="ChEBI" id="CHEBI:29105"/>
    </cofactor>
    <cofactor evidence="7">
        <name>Fe(3+)</name>
        <dbReference type="ChEBI" id="CHEBI:29034"/>
    </cofactor>
    <text evidence="7">Binds 1 zinc or iron ion per subunit.</text>
</comment>
<feature type="binding site" evidence="7">
    <location>
        <position position="257"/>
    </location>
    <ligand>
        <name>4-imidazolone-5-propanoate</name>
        <dbReference type="ChEBI" id="CHEBI:77893"/>
    </ligand>
</feature>
<feature type="binding site" evidence="7">
    <location>
        <position position="86"/>
    </location>
    <ligand>
        <name>Fe(3+)</name>
        <dbReference type="ChEBI" id="CHEBI:29034"/>
    </ligand>
</feature>
<dbReference type="Proteomes" id="UP000315434">
    <property type="component" value="Unassembled WGS sequence"/>
</dbReference>
<evidence type="ECO:0000256" key="4">
    <source>
        <dbReference type="ARBA" id="ARBA00022808"/>
    </source>
</evidence>
<evidence type="ECO:0000256" key="6">
    <source>
        <dbReference type="ARBA" id="ARBA00023004"/>
    </source>
</evidence>
<dbReference type="InterPro" id="IPR011059">
    <property type="entry name" value="Metal-dep_hydrolase_composite"/>
</dbReference>
<evidence type="ECO:0000259" key="8">
    <source>
        <dbReference type="Pfam" id="PF01979"/>
    </source>
</evidence>
<evidence type="ECO:0000313" key="9">
    <source>
        <dbReference type="EMBL" id="TRA99887.1"/>
    </source>
</evidence>
<comment type="catalytic activity">
    <reaction evidence="7">
        <text>4-imidazolone-5-propanoate + H2O = N-formimidoyl-L-glutamate</text>
        <dbReference type="Rhea" id="RHEA:23660"/>
        <dbReference type="ChEBI" id="CHEBI:15377"/>
        <dbReference type="ChEBI" id="CHEBI:58928"/>
        <dbReference type="ChEBI" id="CHEBI:77893"/>
        <dbReference type="EC" id="3.5.2.7"/>
    </reaction>
</comment>
<feature type="binding site" evidence="7">
    <location>
        <position position="329"/>
    </location>
    <ligand>
        <name>Zn(2+)</name>
        <dbReference type="ChEBI" id="CHEBI:29105"/>
    </ligand>
</feature>
<dbReference type="HAMAP" id="MF_00372">
    <property type="entry name" value="HutI"/>
    <property type="match status" value="1"/>
</dbReference>
<dbReference type="GO" id="GO:0008270">
    <property type="term" value="F:zinc ion binding"/>
    <property type="evidence" value="ECO:0007669"/>
    <property type="project" value="UniProtKB-UniRule"/>
</dbReference>
<dbReference type="PANTHER" id="PTHR42752:SF1">
    <property type="entry name" value="IMIDAZOLONEPROPIONASE-RELATED"/>
    <property type="match status" value="1"/>
</dbReference>
<dbReference type="GO" id="GO:0019557">
    <property type="term" value="P:L-histidine catabolic process to glutamate and formate"/>
    <property type="evidence" value="ECO:0007669"/>
    <property type="project" value="UniProtKB-UniPathway"/>
</dbReference>
<keyword evidence="3 7" id="KW-0378">Hydrolase</keyword>
<dbReference type="PANTHER" id="PTHR42752">
    <property type="entry name" value="IMIDAZOLONEPROPIONASE"/>
    <property type="match status" value="1"/>
</dbReference>
<feature type="domain" description="Amidohydrolase-related" evidence="8">
    <location>
        <begin position="75"/>
        <end position="394"/>
    </location>
</feature>
<dbReference type="AlphaFoldDB" id="A0A546XGR4"/>
<feature type="binding site" evidence="7">
    <location>
        <position position="156"/>
    </location>
    <ligand>
        <name>4-imidazolone-5-propanoate</name>
        <dbReference type="ChEBI" id="CHEBI:77893"/>
    </ligand>
</feature>
<evidence type="ECO:0000256" key="7">
    <source>
        <dbReference type="HAMAP-Rule" id="MF_00372"/>
    </source>
</evidence>
<dbReference type="InterPro" id="IPR006680">
    <property type="entry name" value="Amidohydro-rel"/>
</dbReference>
<dbReference type="InterPro" id="IPR032466">
    <property type="entry name" value="Metal_Hydrolase"/>
</dbReference>
<evidence type="ECO:0000256" key="3">
    <source>
        <dbReference type="ARBA" id="ARBA00022801"/>
    </source>
</evidence>
<keyword evidence="2 7" id="KW-0479">Metal-binding</keyword>
<feature type="binding site" evidence="7">
    <location>
        <position position="84"/>
    </location>
    <ligand>
        <name>Fe(3+)</name>
        <dbReference type="ChEBI" id="CHEBI:29034"/>
    </ligand>
</feature>
<keyword evidence="7" id="KW-0963">Cytoplasm</keyword>
<dbReference type="OrthoDB" id="9776455at2"/>
<dbReference type="NCBIfam" id="TIGR01224">
    <property type="entry name" value="hutI"/>
    <property type="match status" value="1"/>
</dbReference>
<organism evidence="9 10">
    <name type="scientific">Rhizobium rhizogenes</name>
    <name type="common">Agrobacterium rhizogenes</name>
    <dbReference type="NCBI Taxonomy" id="359"/>
    <lineage>
        <taxon>Bacteria</taxon>
        <taxon>Pseudomonadati</taxon>
        <taxon>Pseudomonadota</taxon>
        <taxon>Alphaproteobacteria</taxon>
        <taxon>Hyphomicrobiales</taxon>
        <taxon>Rhizobiaceae</taxon>
        <taxon>Rhizobium/Agrobacterium group</taxon>
        <taxon>Rhizobium</taxon>
    </lineage>
</organism>
<reference evidence="9 10" key="1">
    <citation type="journal article" date="2019" name="Appl. Microbiol. Biotechnol.">
        <title>Differential efficiency of wild type rhizogenic strains for rol gene transformation of plants.</title>
        <authorList>
            <person name="Desmet S."/>
            <person name="De Keyser E."/>
            <person name="Van Vaerenbergh J."/>
            <person name="Baeyen S."/>
            <person name="Van Huylenbroeck J."/>
            <person name="Geelen D."/>
            <person name="Dhooghe E."/>
        </authorList>
    </citation>
    <scope>NUCLEOTIDE SEQUENCE [LARGE SCALE GENOMIC DNA]</scope>
    <source>
        <strain evidence="9 10">GBBC3284</strain>
    </source>
</reference>
<sequence length="419" mass="44448">MPGNKSVKGAAAGNTTTLWRNARLATFDPAMQGIGTVENAVIAVRGGRIAFAGPEKDLPADLATADEITDCGGRWVTPSLIDCHTHLVFGGNRAMEFEMRLNGATYEEIAKAGGGIVSSVRDTRAVSEDALVAQALPRLDTLLAEGISTIEIKSGYGLDIETELKMLRVARRLETLRPVRIVTSYLAAHATPAEYKGRNADYITDVVLPGLERAHAEGLVDAVDGFCEGIAFSVAEITRVFEKARQLGLPVKLHAEQLSDLGGAKLAASYGALSADHLEYLDETGAKALAKAGTVAVLLPGAFYALREKQAPPVQDLRDAGATIALATDCNPGTSPLTSLLLTMNMGATLFRMTVEECLAATTRNAAKALGLLAETGTLEAGKSADFTIWDIERPAELVYRIGFNPLHARIFKGQKVSS</sequence>
<keyword evidence="6 7" id="KW-0408">Iron</keyword>
<dbReference type="GO" id="GO:0050480">
    <property type="term" value="F:imidazolonepropionase activity"/>
    <property type="evidence" value="ECO:0007669"/>
    <property type="project" value="UniProtKB-UniRule"/>
</dbReference>
<feature type="binding site" evidence="7">
    <location>
        <position position="331"/>
    </location>
    <ligand>
        <name>N-formimidoyl-L-glutamate</name>
        <dbReference type="ChEBI" id="CHEBI:58928"/>
    </ligand>
</feature>
<dbReference type="CDD" id="cd01296">
    <property type="entry name" value="Imidazolone-5PH"/>
    <property type="match status" value="1"/>
</dbReference>
<gene>
    <name evidence="7" type="primary">hutI</name>
    <name evidence="9" type="ORF">EXN68_15720</name>
</gene>
<dbReference type="UniPathway" id="UPA00379">
    <property type="reaction ID" value="UER00551"/>
</dbReference>
<feature type="binding site" evidence="7">
    <location>
        <position position="254"/>
    </location>
    <ligand>
        <name>Fe(3+)</name>
        <dbReference type="ChEBI" id="CHEBI:29034"/>
    </ligand>
</feature>
<dbReference type="FunFam" id="3.20.20.140:FF:000007">
    <property type="entry name" value="Imidazolonepropionase"/>
    <property type="match status" value="1"/>
</dbReference>
<evidence type="ECO:0000256" key="5">
    <source>
        <dbReference type="ARBA" id="ARBA00022833"/>
    </source>
</evidence>
<dbReference type="InterPro" id="IPR005920">
    <property type="entry name" value="HutI"/>
</dbReference>
<proteinExistence type="inferred from homology"/>
<name>A0A546XGR4_RHIRH</name>
<dbReference type="GO" id="GO:0005737">
    <property type="term" value="C:cytoplasm"/>
    <property type="evidence" value="ECO:0007669"/>
    <property type="project" value="UniProtKB-SubCell"/>
</dbReference>
<feature type="binding site" evidence="7">
    <location>
        <position position="86"/>
    </location>
    <ligand>
        <name>Zn(2+)</name>
        <dbReference type="ChEBI" id="CHEBI:29105"/>
    </ligand>
</feature>
<feature type="binding site" evidence="7">
    <location>
        <position position="84"/>
    </location>
    <ligand>
        <name>Zn(2+)</name>
        <dbReference type="ChEBI" id="CHEBI:29105"/>
    </ligand>
</feature>
<keyword evidence="5 7" id="KW-0862">Zinc</keyword>